<dbReference type="InterPro" id="IPR001304">
    <property type="entry name" value="C-type_lectin-like"/>
</dbReference>
<dbReference type="InterPro" id="IPR036179">
    <property type="entry name" value="Ig-like_dom_sf"/>
</dbReference>
<dbReference type="EMBL" id="CH963857">
    <property type="protein sequence ID" value="KRF98359.1"/>
    <property type="molecule type" value="Genomic_DNA"/>
</dbReference>
<feature type="chain" id="PRO_5006387401" description="Ig-like domain-containing protein" evidence="2">
    <location>
        <begin position="36"/>
        <end position="299"/>
    </location>
</feature>
<dbReference type="GO" id="GO:0005886">
    <property type="term" value="C:plasma membrane"/>
    <property type="evidence" value="ECO:0007669"/>
    <property type="project" value="TreeGrafter"/>
</dbReference>
<dbReference type="PANTHER" id="PTHR10075">
    <property type="entry name" value="BASIGIN RELATED"/>
    <property type="match status" value="1"/>
</dbReference>
<dbReference type="GO" id="GO:0098632">
    <property type="term" value="F:cell-cell adhesion mediator activity"/>
    <property type="evidence" value="ECO:0007669"/>
    <property type="project" value="TreeGrafter"/>
</dbReference>
<evidence type="ECO:0000313" key="5">
    <source>
        <dbReference type="EMBL" id="KRF98359.1"/>
    </source>
</evidence>
<name>A0A0Q9X296_DROWI</name>
<dbReference type="InterPro" id="IPR013098">
    <property type="entry name" value="Ig_I-set"/>
</dbReference>
<dbReference type="PROSITE" id="PS50835">
    <property type="entry name" value="IG_LIKE"/>
    <property type="match status" value="1"/>
</dbReference>
<organism evidence="5 6">
    <name type="scientific">Drosophila willistoni</name>
    <name type="common">Fruit fly</name>
    <dbReference type="NCBI Taxonomy" id="7260"/>
    <lineage>
        <taxon>Eukaryota</taxon>
        <taxon>Metazoa</taxon>
        <taxon>Ecdysozoa</taxon>
        <taxon>Arthropoda</taxon>
        <taxon>Hexapoda</taxon>
        <taxon>Insecta</taxon>
        <taxon>Pterygota</taxon>
        <taxon>Neoptera</taxon>
        <taxon>Endopterygota</taxon>
        <taxon>Diptera</taxon>
        <taxon>Brachycera</taxon>
        <taxon>Muscomorpha</taxon>
        <taxon>Ephydroidea</taxon>
        <taxon>Drosophilidae</taxon>
        <taxon>Drosophila</taxon>
        <taxon>Sophophora</taxon>
    </lineage>
</organism>
<evidence type="ECO:0000256" key="2">
    <source>
        <dbReference type="SAM" id="SignalP"/>
    </source>
</evidence>
<dbReference type="PANTHER" id="PTHR10075:SF103">
    <property type="entry name" value="ROUNDABOUT HOMOLOG 4"/>
    <property type="match status" value="1"/>
</dbReference>
<dbReference type="GO" id="GO:0007411">
    <property type="term" value="P:axon guidance"/>
    <property type="evidence" value="ECO:0007669"/>
    <property type="project" value="TreeGrafter"/>
</dbReference>
<evidence type="ECO:0000259" key="3">
    <source>
        <dbReference type="PROSITE" id="PS50041"/>
    </source>
</evidence>
<evidence type="ECO:0000256" key="1">
    <source>
        <dbReference type="ARBA" id="ARBA00023319"/>
    </source>
</evidence>
<accession>A0A0Q9X296</accession>
<keyword evidence="2" id="KW-0732">Signal</keyword>
<dbReference type="Gene3D" id="2.60.40.10">
    <property type="entry name" value="Immunoglobulins"/>
    <property type="match status" value="1"/>
</dbReference>
<sequence>MGLQMAAASSSYVAATSSILVVLLLIIWTPPHVDAAHPPEIIRKPQNQGVRVGGVASFYCAARGDPPPSIVWRKNSKKVSGTQSRYTVLEQPGGISILRIEPVRAGRDDAPYECVAENGVGDAVSADATLTIYEVLILKIYQSECRGMCHYFSENEADYFDALFECQKRKLCLANFDNIESFKLLHKYVRRSRVDYWFGLNGYEKETFRYVSTNKAVAYLPEQTILNKRRPCGYLKPIGVHAYSVETEMCHYRKKFVCSEAIKCNGVETNSTFSTGYIVKPQCDGTKHVHYESFADHNE</sequence>
<dbReference type="GO" id="GO:0007156">
    <property type="term" value="P:homophilic cell adhesion via plasma membrane adhesion molecules"/>
    <property type="evidence" value="ECO:0007669"/>
    <property type="project" value="TreeGrafter"/>
</dbReference>
<dbReference type="OrthoDB" id="7882608at2759"/>
<dbReference type="Pfam" id="PF07679">
    <property type="entry name" value="I-set"/>
    <property type="match status" value="1"/>
</dbReference>
<dbReference type="InterPro" id="IPR016187">
    <property type="entry name" value="CTDL_fold"/>
</dbReference>
<dbReference type="InterPro" id="IPR013783">
    <property type="entry name" value="Ig-like_fold"/>
</dbReference>
<protein>
    <recommendedName>
        <fullName evidence="7">Ig-like domain-containing protein</fullName>
    </recommendedName>
</protein>
<dbReference type="Pfam" id="PF00059">
    <property type="entry name" value="Lectin_C"/>
    <property type="match status" value="1"/>
</dbReference>
<dbReference type="Proteomes" id="UP000007798">
    <property type="component" value="Unassembled WGS sequence"/>
</dbReference>
<dbReference type="SMR" id="A0A0Q9X296"/>
<dbReference type="GO" id="GO:0070593">
    <property type="term" value="P:dendrite self-avoidance"/>
    <property type="evidence" value="ECO:0007669"/>
    <property type="project" value="TreeGrafter"/>
</dbReference>
<dbReference type="InterPro" id="IPR016186">
    <property type="entry name" value="C-type_lectin-like/link_sf"/>
</dbReference>
<feature type="signal peptide" evidence="2">
    <location>
        <begin position="1"/>
        <end position="35"/>
    </location>
</feature>
<evidence type="ECO:0000313" key="6">
    <source>
        <dbReference type="Proteomes" id="UP000007798"/>
    </source>
</evidence>
<dbReference type="AlphaFoldDB" id="A0A0Q9X296"/>
<dbReference type="SMART" id="SM00408">
    <property type="entry name" value="IGc2"/>
    <property type="match status" value="1"/>
</dbReference>
<reference evidence="5 6" key="1">
    <citation type="journal article" date="2007" name="Nature">
        <title>Evolution of genes and genomes on the Drosophila phylogeny.</title>
        <authorList>
            <consortium name="Drosophila 12 Genomes Consortium"/>
            <person name="Clark A.G."/>
            <person name="Eisen M.B."/>
            <person name="Smith D.R."/>
            <person name="Bergman C.M."/>
            <person name="Oliver B."/>
            <person name="Markow T.A."/>
            <person name="Kaufman T.C."/>
            <person name="Kellis M."/>
            <person name="Gelbart W."/>
            <person name="Iyer V.N."/>
            <person name="Pollard D.A."/>
            <person name="Sackton T.B."/>
            <person name="Larracuente A.M."/>
            <person name="Singh N.D."/>
            <person name="Abad J.P."/>
            <person name="Abt D.N."/>
            <person name="Adryan B."/>
            <person name="Aguade M."/>
            <person name="Akashi H."/>
            <person name="Anderson W.W."/>
            <person name="Aquadro C.F."/>
            <person name="Ardell D.H."/>
            <person name="Arguello R."/>
            <person name="Artieri C.G."/>
            <person name="Barbash D.A."/>
            <person name="Barker D."/>
            <person name="Barsanti P."/>
            <person name="Batterham P."/>
            <person name="Batzoglou S."/>
            <person name="Begun D."/>
            <person name="Bhutkar A."/>
            <person name="Blanco E."/>
            <person name="Bosak S.A."/>
            <person name="Bradley R.K."/>
            <person name="Brand A.D."/>
            <person name="Brent M.R."/>
            <person name="Brooks A.N."/>
            <person name="Brown R.H."/>
            <person name="Butlin R.K."/>
            <person name="Caggese C."/>
            <person name="Calvi B.R."/>
            <person name="Bernardo de Carvalho A."/>
            <person name="Caspi A."/>
            <person name="Castrezana S."/>
            <person name="Celniker S.E."/>
            <person name="Chang J.L."/>
            <person name="Chapple C."/>
            <person name="Chatterji S."/>
            <person name="Chinwalla A."/>
            <person name="Civetta A."/>
            <person name="Clifton S.W."/>
            <person name="Comeron J.M."/>
            <person name="Costello J.C."/>
            <person name="Coyne J.A."/>
            <person name="Daub J."/>
            <person name="David R.G."/>
            <person name="Delcher A.L."/>
            <person name="Delehaunty K."/>
            <person name="Do C.B."/>
            <person name="Ebling H."/>
            <person name="Edwards K."/>
            <person name="Eickbush T."/>
            <person name="Evans J.D."/>
            <person name="Filipski A."/>
            <person name="Findeiss S."/>
            <person name="Freyhult E."/>
            <person name="Fulton L."/>
            <person name="Fulton R."/>
            <person name="Garcia A.C."/>
            <person name="Gardiner A."/>
            <person name="Garfield D.A."/>
            <person name="Garvin B.E."/>
            <person name="Gibson G."/>
            <person name="Gilbert D."/>
            <person name="Gnerre S."/>
            <person name="Godfrey J."/>
            <person name="Good R."/>
            <person name="Gotea V."/>
            <person name="Gravely B."/>
            <person name="Greenberg A.J."/>
            <person name="Griffiths-Jones S."/>
            <person name="Gross S."/>
            <person name="Guigo R."/>
            <person name="Gustafson E.A."/>
            <person name="Haerty W."/>
            <person name="Hahn M.W."/>
            <person name="Halligan D.L."/>
            <person name="Halpern A.L."/>
            <person name="Halter G.M."/>
            <person name="Han M.V."/>
            <person name="Heger A."/>
            <person name="Hillier L."/>
            <person name="Hinrichs A.S."/>
            <person name="Holmes I."/>
            <person name="Hoskins R.A."/>
            <person name="Hubisz M.J."/>
            <person name="Hultmark D."/>
            <person name="Huntley M.A."/>
            <person name="Jaffe D.B."/>
            <person name="Jagadeeshan S."/>
            <person name="Jeck W.R."/>
            <person name="Johnson J."/>
            <person name="Jones C.D."/>
            <person name="Jordan W.C."/>
            <person name="Karpen G.H."/>
            <person name="Kataoka E."/>
            <person name="Keightley P.D."/>
            <person name="Kheradpour P."/>
            <person name="Kirkness E.F."/>
            <person name="Koerich L.B."/>
            <person name="Kristiansen K."/>
            <person name="Kudrna D."/>
            <person name="Kulathinal R.J."/>
            <person name="Kumar S."/>
            <person name="Kwok R."/>
            <person name="Lander E."/>
            <person name="Langley C.H."/>
            <person name="Lapoint R."/>
            <person name="Lazzaro B.P."/>
            <person name="Lee S.J."/>
            <person name="Levesque L."/>
            <person name="Li R."/>
            <person name="Lin C.F."/>
            <person name="Lin M.F."/>
            <person name="Lindblad-Toh K."/>
            <person name="Llopart A."/>
            <person name="Long M."/>
            <person name="Low L."/>
            <person name="Lozovsky E."/>
            <person name="Lu J."/>
            <person name="Luo M."/>
            <person name="Machado C.A."/>
            <person name="Makalowski W."/>
            <person name="Marzo M."/>
            <person name="Matsuda M."/>
            <person name="Matzkin L."/>
            <person name="McAllister B."/>
            <person name="McBride C.S."/>
            <person name="McKernan B."/>
            <person name="McKernan K."/>
            <person name="Mendez-Lago M."/>
            <person name="Minx P."/>
            <person name="Mollenhauer M.U."/>
            <person name="Montooth K."/>
            <person name="Mount S.M."/>
            <person name="Mu X."/>
            <person name="Myers E."/>
            <person name="Negre B."/>
            <person name="Newfeld S."/>
            <person name="Nielsen R."/>
            <person name="Noor M.A."/>
            <person name="O'Grady P."/>
            <person name="Pachter L."/>
            <person name="Papaceit M."/>
            <person name="Parisi M.J."/>
            <person name="Parisi M."/>
            <person name="Parts L."/>
            <person name="Pedersen J.S."/>
            <person name="Pesole G."/>
            <person name="Phillippy A.M."/>
            <person name="Ponting C.P."/>
            <person name="Pop M."/>
            <person name="Porcelli D."/>
            <person name="Powell J.R."/>
            <person name="Prohaska S."/>
            <person name="Pruitt K."/>
            <person name="Puig M."/>
            <person name="Quesneville H."/>
            <person name="Ram K.R."/>
            <person name="Rand D."/>
            <person name="Rasmussen M.D."/>
            <person name="Reed L.K."/>
            <person name="Reenan R."/>
            <person name="Reily A."/>
            <person name="Remington K.A."/>
            <person name="Rieger T.T."/>
            <person name="Ritchie M.G."/>
            <person name="Robin C."/>
            <person name="Rogers Y.H."/>
            <person name="Rohde C."/>
            <person name="Rozas J."/>
            <person name="Rubenfield M.J."/>
            <person name="Ruiz A."/>
            <person name="Russo S."/>
            <person name="Salzberg S.L."/>
            <person name="Sanchez-Gracia A."/>
            <person name="Saranga D.J."/>
            <person name="Sato H."/>
            <person name="Schaeffer S.W."/>
            <person name="Schatz M.C."/>
            <person name="Schlenke T."/>
            <person name="Schwartz R."/>
            <person name="Segarra C."/>
            <person name="Singh R.S."/>
            <person name="Sirot L."/>
            <person name="Sirota M."/>
            <person name="Sisneros N.B."/>
            <person name="Smith C.D."/>
            <person name="Smith T.F."/>
            <person name="Spieth J."/>
            <person name="Stage D.E."/>
            <person name="Stark A."/>
            <person name="Stephan W."/>
            <person name="Strausberg R.L."/>
            <person name="Strempel S."/>
            <person name="Sturgill D."/>
            <person name="Sutton G."/>
            <person name="Sutton G.G."/>
            <person name="Tao W."/>
            <person name="Teichmann S."/>
            <person name="Tobari Y.N."/>
            <person name="Tomimura Y."/>
            <person name="Tsolas J.M."/>
            <person name="Valente V.L."/>
            <person name="Venter E."/>
            <person name="Venter J.C."/>
            <person name="Vicario S."/>
            <person name="Vieira F.G."/>
            <person name="Vilella A.J."/>
            <person name="Villasante A."/>
            <person name="Walenz B."/>
            <person name="Wang J."/>
            <person name="Wasserman M."/>
            <person name="Watts T."/>
            <person name="Wilson D."/>
            <person name="Wilson R.K."/>
            <person name="Wing R.A."/>
            <person name="Wolfner M.F."/>
            <person name="Wong A."/>
            <person name="Wong G.K."/>
            <person name="Wu C.I."/>
            <person name="Wu G."/>
            <person name="Yamamoto D."/>
            <person name="Yang H.P."/>
            <person name="Yang S.P."/>
            <person name="Yorke J.A."/>
            <person name="Yoshida K."/>
            <person name="Zdobnov E."/>
            <person name="Zhang P."/>
            <person name="Zhang Y."/>
            <person name="Zimin A.V."/>
            <person name="Baldwin J."/>
            <person name="Abdouelleil A."/>
            <person name="Abdulkadir J."/>
            <person name="Abebe A."/>
            <person name="Abera B."/>
            <person name="Abreu J."/>
            <person name="Acer S.C."/>
            <person name="Aftuck L."/>
            <person name="Alexander A."/>
            <person name="An P."/>
            <person name="Anderson E."/>
            <person name="Anderson S."/>
            <person name="Arachi H."/>
            <person name="Azer M."/>
            <person name="Bachantsang P."/>
            <person name="Barry A."/>
            <person name="Bayul T."/>
            <person name="Berlin A."/>
            <person name="Bessette D."/>
            <person name="Bloom T."/>
            <person name="Blye J."/>
            <person name="Boguslavskiy L."/>
            <person name="Bonnet C."/>
            <person name="Boukhgalter B."/>
            <person name="Bourzgui I."/>
            <person name="Brown A."/>
            <person name="Cahill P."/>
            <person name="Channer S."/>
            <person name="Cheshatsang Y."/>
            <person name="Chuda L."/>
            <person name="Citroen M."/>
            <person name="Collymore A."/>
            <person name="Cooke P."/>
            <person name="Costello M."/>
            <person name="D'Aco K."/>
            <person name="Daza R."/>
            <person name="De Haan G."/>
            <person name="DeGray S."/>
            <person name="DeMaso C."/>
            <person name="Dhargay N."/>
            <person name="Dooley K."/>
            <person name="Dooley E."/>
            <person name="Doricent M."/>
            <person name="Dorje P."/>
            <person name="Dorjee K."/>
            <person name="Dupes A."/>
            <person name="Elong R."/>
            <person name="Falk J."/>
            <person name="Farina A."/>
            <person name="Faro S."/>
            <person name="Ferguson D."/>
            <person name="Fisher S."/>
            <person name="Foley C.D."/>
            <person name="Franke A."/>
            <person name="Friedrich D."/>
            <person name="Gadbois L."/>
            <person name="Gearin G."/>
            <person name="Gearin C.R."/>
            <person name="Giannoukos G."/>
            <person name="Goode T."/>
            <person name="Graham J."/>
            <person name="Grandbois E."/>
            <person name="Grewal S."/>
            <person name="Gyaltsen K."/>
            <person name="Hafez N."/>
            <person name="Hagos B."/>
            <person name="Hall J."/>
            <person name="Henson C."/>
            <person name="Hollinger A."/>
            <person name="Honan T."/>
            <person name="Huard M.D."/>
            <person name="Hughes L."/>
            <person name="Hurhula B."/>
            <person name="Husby M.E."/>
            <person name="Kamat A."/>
            <person name="Kanga B."/>
            <person name="Kashin S."/>
            <person name="Khazanovich D."/>
            <person name="Kisner P."/>
            <person name="Lance K."/>
            <person name="Lara M."/>
            <person name="Lee W."/>
            <person name="Lennon N."/>
            <person name="Letendre F."/>
            <person name="LeVine R."/>
            <person name="Lipovsky A."/>
            <person name="Liu X."/>
            <person name="Liu J."/>
            <person name="Liu S."/>
            <person name="Lokyitsang T."/>
            <person name="Lokyitsang Y."/>
            <person name="Lubonja R."/>
            <person name="Lui A."/>
            <person name="MacDonald P."/>
            <person name="Magnisalis V."/>
            <person name="Maru K."/>
            <person name="Matthews C."/>
            <person name="McCusker W."/>
            <person name="McDonough S."/>
            <person name="Mehta T."/>
            <person name="Meldrim J."/>
            <person name="Meneus L."/>
            <person name="Mihai O."/>
            <person name="Mihalev A."/>
            <person name="Mihova T."/>
            <person name="Mittelman R."/>
            <person name="Mlenga V."/>
            <person name="Montmayeur A."/>
            <person name="Mulrain L."/>
            <person name="Navidi A."/>
            <person name="Naylor J."/>
            <person name="Negash T."/>
            <person name="Nguyen T."/>
            <person name="Nguyen N."/>
            <person name="Nicol R."/>
            <person name="Norbu C."/>
            <person name="Norbu N."/>
            <person name="Novod N."/>
            <person name="O'Neill B."/>
            <person name="Osman S."/>
            <person name="Markiewicz E."/>
            <person name="Oyono O.L."/>
            <person name="Patti C."/>
            <person name="Phunkhang P."/>
            <person name="Pierre F."/>
            <person name="Priest M."/>
            <person name="Raghuraman S."/>
            <person name="Rege F."/>
            <person name="Reyes R."/>
            <person name="Rise C."/>
            <person name="Rogov P."/>
            <person name="Ross K."/>
            <person name="Ryan E."/>
            <person name="Settipalli S."/>
            <person name="Shea T."/>
            <person name="Sherpa N."/>
            <person name="Shi L."/>
            <person name="Shih D."/>
            <person name="Sparrow T."/>
            <person name="Spaulding J."/>
            <person name="Stalker J."/>
            <person name="Stange-Thomann N."/>
            <person name="Stavropoulos S."/>
            <person name="Stone C."/>
            <person name="Strader C."/>
            <person name="Tesfaye S."/>
            <person name="Thomson T."/>
            <person name="Thoulutsang Y."/>
            <person name="Thoulutsang D."/>
            <person name="Topham K."/>
            <person name="Topping I."/>
            <person name="Tsamla T."/>
            <person name="Vassiliev H."/>
            <person name="Vo A."/>
            <person name="Wangchuk T."/>
            <person name="Wangdi T."/>
            <person name="Weiand M."/>
            <person name="Wilkinson J."/>
            <person name="Wilson A."/>
            <person name="Yadav S."/>
            <person name="Young G."/>
            <person name="Yu Q."/>
            <person name="Zembek L."/>
            <person name="Zhong D."/>
            <person name="Zimmer A."/>
            <person name="Zwirko Z."/>
            <person name="Jaffe D.B."/>
            <person name="Alvarez P."/>
            <person name="Brockman W."/>
            <person name="Butler J."/>
            <person name="Chin C."/>
            <person name="Gnerre S."/>
            <person name="Grabherr M."/>
            <person name="Kleber M."/>
            <person name="Mauceli E."/>
            <person name="MacCallum I."/>
        </authorList>
    </citation>
    <scope>NUCLEOTIDE SEQUENCE [LARGE SCALE GENOMIC DNA]</scope>
    <source>
        <strain evidence="6">Tucson 14030-0811.24</strain>
    </source>
</reference>
<dbReference type="InterPro" id="IPR003599">
    <property type="entry name" value="Ig_sub"/>
</dbReference>
<dbReference type="InterPro" id="IPR007110">
    <property type="entry name" value="Ig-like_dom"/>
</dbReference>
<dbReference type="CDD" id="cd00037">
    <property type="entry name" value="CLECT"/>
    <property type="match status" value="1"/>
</dbReference>
<evidence type="ECO:0000259" key="4">
    <source>
        <dbReference type="PROSITE" id="PS50835"/>
    </source>
</evidence>
<dbReference type="FunFam" id="2.60.40.10:FF:001102">
    <property type="entry name" value="tyrosine-protein phosphatase Lar isoform X3"/>
    <property type="match status" value="1"/>
</dbReference>
<dbReference type="PROSITE" id="PS50041">
    <property type="entry name" value="C_TYPE_LECTIN_2"/>
    <property type="match status" value="1"/>
</dbReference>
<evidence type="ECO:0008006" key="7">
    <source>
        <dbReference type="Google" id="ProtNLM"/>
    </source>
</evidence>
<proteinExistence type="predicted"/>
<dbReference type="InParanoid" id="A0A0Q9X296"/>
<keyword evidence="6" id="KW-1185">Reference proteome</keyword>
<dbReference type="STRING" id="7260.A0A0Q9X296"/>
<dbReference type="SMART" id="SM00409">
    <property type="entry name" value="IG"/>
    <property type="match status" value="1"/>
</dbReference>
<feature type="domain" description="C-type lectin" evidence="3">
    <location>
        <begin position="145"/>
        <end position="259"/>
    </location>
</feature>
<dbReference type="GO" id="GO:0030424">
    <property type="term" value="C:axon"/>
    <property type="evidence" value="ECO:0007669"/>
    <property type="project" value="TreeGrafter"/>
</dbReference>
<feature type="domain" description="Ig-like" evidence="4">
    <location>
        <begin position="39"/>
        <end position="131"/>
    </location>
</feature>
<dbReference type="SUPFAM" id="SSF56436">
    <property type="entry name" value="C-type lectin-like"/>
    <property type="match status" value="1"/>
</dbReference>
<dbReference type="SUPFAM" id="SSF48726">
    <property type="entry name" value="Immunoglobulin"/>
    <property type="match status" value="1"/>
</dbReference>
<dbReference type="InterPro" id="IPR003598">
    <property type="entry name" value="Ig_sub2"/>
</dbReference>
<keyword evidence="1" id="KW-0393">Immunoglobulin domain</keyword>
<gene>
    <name evidence="5" type="primary">Dwil\GK27716</name>
    <name evidence="5" type="ORF">Dwil_GK27716</name>
</gene>
<dbReference type="Gene3D" id="3.10.100.10">
    <property type="entry name" value="Mannose-Binding Protein A, subunit A"/>
    <property type="match status" value="1"/>
</dbReference>